<reference evidence="2" key="1">
    <citation type="journal article" date="2012" name="Nat. Biotechnol.">
        <title>Reference genome sequence of the model plant Setaria.</title>
        <authorList>
            <person name="Bennetzen J.L."/>
            <person name="Schmutz J."/>
            <person name="Wang H."/>
            <person name="Percifield R."/>
            <person name="Hawkins J."/>
            <person name="Pontaroli A.C."/>
            <person name="Estep M."/>
            <person name="Feng L."/>
            <person name="Vaughn J.N."/>
            <person name="Grimwood J."/>
            <person name="Jenkins J."/>
            <person name="Barry K."/>
            <person name="Lindquist E."/>
            <person name="Hellsten U."/>
            <person name="Deshpande S."/>
            <person name="Wang X."/>
            <person name="Wu X."/>
            <person name="Mitros T."/>
            <person name="Triplett J."/>
            <person name="Yang X."/>
            <person name="Ye C.Y."/>
            <person name="Mauro-Herrera M."/>
            <person name="Wang L."/>
            <person name="Li P."/>
            <person name="Sharma M."/>
            <person name="Sharma R."/>
            <person name="Ronald P.C."/>
            <person name="Panaud O."/>
            <person name="Kellogg E.A."/>
            <person name="Brutnell T.P."/>
            <person name="Doust A.N."/>
            <person name="Tuskan G.A."/>
            <person name="Rokhsar D."/>
            <person name="Devos K.M."/>
        </authorList>
    </citation>
    <scope>NUCLEOTIDE SEQUENCE [LARGE SCALE GENOMIC DNA]</scope>
    <source>
        <strain evidence="2">cv. Yugu1</strain>
    </source>
</reference>
<dbReference type="AlphaFoldDB" id="K3ZFS2"/>
<name>K3ZFS2_SETIT</name>
<proteinExistence type="predicted"/>
<sequence>MVHDNTSCHVLGIDVPKLHIESFLSCVFCVEDGDKMSRSMLT</sequence>
<dbReference type="InParanoid" id="K3ZFS2"/>
<reference evidence="1" key="2">
    <citation type="submission" date="2018-08" db="UniProtKB">
        <authorList>
            <consortium name="EnsemblPlants"/>
        </authorList>
    </citation>
    <scope>IDENTIFICATION</scope>
    <source>
        <strain evidence="1">Yugu1</strain>
    </source>
</reference>
<dbReference type="Gramene" id="KQL16262">
    <property type="protein sequence ID" value="KQL16262"/>
    <property type="gene ID" value="SETIT_025424mg"/>
</dbReference>
<accession>K3ZFS2</accession>
<organism evidence="1 2">
    <name type="scientific">Setaria italica</name>
    <name type="common">Foxtail millet</name>
    <name type="synonym">Panicum italicum</name>
    <dbReference type="NCBI Taxonomy" id="4555"/>
    <lineage>
        <taxon>Eukaryota</taxon>
        <taxon>Viridiplantae</taxon>
        <taxon>Streptophyta</taxon>
        <taxon>Embryophyta</taxon>
        <taxon>Tracheophyta</taxon>
        <taxon>Spermatophyta</taxon>
        <taxon>Magnoliopsida</taxon>
        <taxon>Liliopsida</taxon>
        <taxon>Poales</taxon>
        <taxon>Poaceae</taxon>
        <taxon>PACMAD clade</taxon>
        <taxon>Panicoideae</taxon>
        <taxon>Panicodae</taxon>
        <taxon>Paniceae</taxon>
        <taxon>Cenchrinae</taxon>
        <taxon>Setaria</taxon>
    </lineage>
</organism>
<evidence type="ECO:0000313" key="1">
    <source>
        <dbReference type="EnsemblPlants" id="KQL16262"/>
    </source>
</evidence>
<keyword evidence="2" id="KW-1185">Reference proteome</keyword>
<dbReference type="HOGENOM" id="CLU_3261454_0_0_1"/>
<dbReference type="EMBL" id="AGNK02001911">
    <property type="status" value="NOT_ANNOTATED_CDS"/>
    <property type="molecule type" value="Genomic_DNA"/>
</dbReference>
<dbReference type="EnsemblPlants" id="KQL16262">
    <property type="protein sequence ID" value="KQL16262"/>
    <property type="gene ID" value="SETIT_025424mg"/>
</dbReference>
<dbReference type="Proteomes" id="UP000004995">
    <property type="component" value="Unassembled WGS sequence"/>
</dbReference>
<protein>
    <submittedName>
        <fullName evidence="1">Uncharacterized protein</fullName>
    </submittedName>
</protein>
<evidence type="ECO:0000313" key="2">
    <source>
        <dbReference type="Proteomes" id="UP000004995"/>
    </source>
</evidence>